<dbReference type="GO" id="GO:0005524">
    <property type="term" value="F:ATP binding"/>
    <property type="evidence" value="ECO:0007669"/>
    <property type="project" value="UniProtKB-KW"/>
</dbReference>
<dbReference type="AlphaFoldDB" id="A0A550CS94"/>
<dbReference type="CDD" id="cd06155">
    <property type="entry name" value="eu_AANH_C_1"/>
    <property type="match status" value="1"/>
</dbReference>
<dbReference type="GO" id="GO:0017178">
    <property type="term" value="F:diphthine-ammonia ligase activity"/>
    <property type="evidence" value="ECO:0007669"/>
    <property type="project" value="UniProtKB-EC"/>
</dbReference>
<dbReference type="InterPro" id="IPR002761">
    <property type="entry name" value="Diphthami_syn_dom"/>
</dbReference>
<dbReference type="InterPro" id="IPR006175">
    <property type="entry name" value="YjgF/YER057c/UK114"/>
</dbReference>
<dbReference type="OrthoDB" id="686384at2759"/>
<evidence type="ECO:0000259" key="10">
    <source>
        <dbReference type="Pfam" id="PF01902"/>
    </source>
</evidence>
<evidence type="ECO:0000256" key="5">
    <source>
        <dbReference type="ARBA" id="ARBA00022741"/>
    </source>
</evidence>
<dbReference type="NCBIfam" id="TIGR00290">
    <property type="entry name" value="MJ0570_dom"/>
    <property type="match status" value="1"/>
</dbReference>
<evidence type="ECO:0000256" key="9">
    <source>
        <dbReference type="ARBA" id="ARBA00048108"/>
    </source>
</evidence>
<dbReference type="STRING" id="97359.A0A550CS94"/>
<dbReference type="Pfam" id="PF01042">
    <property type="entry name" value="Ribonuc_L-PSP"/>
    <property type="match status" value="2"/>
</dbReference>
<evidence type="ECO:0000256" key="8">
    <source>
        <dbReference type="ARBA" id="ARBA00031552"/>
    </source>
</evidence>
<dbReference type="Proteomes" id="UP000320762">
    <property type="component" value="Unassembled WGS sequence"/>
</dbReference>
<keyword evidence="4" id="KW-0436">Ligase</keyword>
<dbReference type="PANTHER" id="PTHR12196:SF2">
    <property type="entry name" value="DIPHTHINE--AMMONIA LIGASE"/>
    <property type="match status" value="1"/>
</dbReference>
<reference evidence="11 12" key="1">
    <citation type="journal article" date="2019" name="New Phytol.">
        <title>Comparative genomics reveals unique wood-decay strategies and fruiting body development in the Schizophyllaceae.</title>
        <authorList>
            <person name="Almasi E."/>
            <person name="Sahu N."/>
            <person name="Krizsan K."/>
            <person name="Balint B."/>
            <person name="Kovacs G.M."/>
            <person name="Kiss B."/>
            <person name="Cseklye J."/>
            <person name="Drula E."/>
            <person name="Henrissat B."/>
            <person name="Nagy I."/>
            <person name="Chovatia M."/>
            <person name="Adam C."/>
            <person name="LaButti K."/>
            <person name="Lipzen A."/>
            <person name="Riley R."/>
            <person name="Grigoriev I.V."/>
            <person name="Nagy L.G."/>
        </authorList>
    </citation>
    <scope>NUCLEOTIDE SEQUENCE [LARGE SCALE GENOMIC DNA]</scope>
    <source>
        <strain evidence="11 12">NL-1724</strain>
    </source>
</reference>
<evidence type="ECO:0000256" key="6">
    <source>
        <dbReference type="ARBA" id="ARBA00022840"/>
    </source>
</evidence>
<feature type="domain" description="Diphthamide synthase" evidence="10">
    <location>
        <begin position="90"/>
        <end position="242"/>
    </location>
</feature>
<evidence type="ECO:0000256" key="4">
    <source>
        <dbReference type="ARBA" id="ARBA00022598"/>
    </source>
</evidence>
<name>A0A550CS94_9AGAR</name>
<dbReference type="InterPro" id="IPR030662">
    <property type="entry name" value="DPH6/MJ0570"/>
</dbReference>
<dbReference type="FunFam" id="3.40.50.620:FF:000145">
    <property type="entry name" value="ATP-binding domain containing protein"/>
    <property type="match status" value="1"/>
</dbReference>
<dbReference type="EMBL" id="VDMD01000002">
    <property type="protein sequence ID" value="TRM67665.1"/>
    <property type="molecule type" value="Genomic_DNA"/>
</dbReference>
<dbReference type="SUPFAM" id="SSF52402">
    <property type="entry name" value="Adenine nucleotide alpha hydrolases-like"/>
    <property type="match status" value="1"/>
</dbReference>
<dbReference type="InterPro" id="IPR035959">
    <property type="entry name" value="RutC-like_sf"/>
</dbReference>
<dbReference type="Gene3D" id="3.40.50.620">
    <property type="entry name" value="HUPs"/>
    <property type="match status" value="1"/>
</dbReference>
<dbReference type="CDD" id="cd01994">
    <property type="entry name" value="AANH_PF0828-like"/>
    <property type="match status" value="1"/>
</dbReference>
<evidence type="ECO:0000256" key="2">
    <source>
        <dbReference type="ARBA" id="ARBA00012089"/>
    </source>
</evidence>
<evidence type="ECO:0000256" key="7">
    <source>
        <dbReference type="ARBA" id="ARBA00029814"/>
    </source>
</evidence>
<gene>
    <name evidence="11" type="ORF">BD626DRAFT_479464</name>
</gene>
<proteinExistence type="predicted"/>
<comment type="pathway">
    <text evidence="1">Protein modification; peptidyl-diphthamide biosynthesis.</text>
</comment>
<keyword evidence="6" id="KW-0067">ATP-binding</keyword>
<dbReference type="SUPFAM" id="SSF55298">
    <property type="entry name" value="YjgF-like"/>
    <property type="match status" value="2"/>
</dbReference>
<comment type="caution">
    <text evidence="11">The sequence shown here is derived from an EMBL/GenBank/DDBJ whole genome shotgun (WGS) entry which is preliminary data.</text>
</comment>
<protein>
    <recommendedName>
        <fullName evidence="3">Diphthine--ammonia ligase</fullName>
        <ecNumber evidence="2">6.3.1.14</ecNumber>
    </recommendedName>
    <alternativeName>
        <fullName evidence="7">Diphthamide synthase</fullName>
    </alternativeName>
    <alternativeName>
        <fullName evidence="8">Diphthamide synthetase</fullName>
    </alternativeName>
</protein>
<evidence type="ECO:0000256" key="3">
    <source>
        <dbReference type="ARBA" id="ARBA00018426"/>
    </source>
</evidence>
<dbReference type="PANTHER" id="PTHR12196">
    <property type="entry name" value="DOMAIN OF UNKNOWN FUNCTION 71 DUF71 -CONTAINING PROTEIN"/>
    <property type="match status" value="1"/>
</dbReference>
<evidence type="ECO:0000313" key="11">
    <source>
        <dbReference type="EMBL" id="TRM67665.1"/>
    </source>
</evidence>
<dbReference type="EC" id="6.3.1.14" evidence="2"/>
<sequence length="690" mass="75343">MKYVALLSGGKDSCYNLLHCAKNGHALVAAASLGPEPGKEELDSYMYQTVGQDAIEYVARCLEVPLYRRVISGTSLEQGSEYGSRAPSSSAGVKGDETEDLYELLLEVKRNHPDVEGVSVGAILSNYQRVRVEHVCRRLGLTSLSYLWQRDQGELLSEMVDAGLEAILIKVAGIGLTTKHLGKTLAEMQPTLQKLNNLYGSHICGEGGEYETLTLDCPIFKHRIKLEQTETVIHSDSDFATVAFLRITRASLERKAEPTASFDLAVPPLLEDEFSASLNALAVSQASAAGLERRSESIVPSNRVFWPSELSAHKSDEWLGIGNVQHPSPSETLSLEDEVSDCFEILQEQLSQNALSLSHCAIINLYISSMDAFAAVNAVYSKYFGTSPPARATVAVDLPGPHRVRIDCIARIVPPNGDQKAQIDDRQALHVQSLSYWAPANIGPYSQAIKTADRIFVSGQIGLIPSSLALPHPQDLAMETALCFQHSARVVDAVNANSGGGWEGQMQSAVYWLVNGRDARHVNRARALYDDKNGDVPSLFVAVKALPKGALVEKQIFVHTGRCAIRDEEDGEITMENRQANFETGRADSDDSHLYWEISNFAKNTSQCAIVWAKQSGDLGLASKALATLQKAIASALLARVYYTGDVDLEELDAALSRIGSFAKSYVPCRYVASREDDHSWGLAIQFHCV</sequence>
<dbReference type="FunFam" id="3.90.1490.10:FF:000001">
    <property type="entry name" value="Diphthine--ammonia ligase"/>
    <property type="match status" value="1"/>
</dbReference>
<comment type="catalytic activity">
    <reaction evidence="9">
        <text>diphthine-[translation elongation factor 2] + NH4(+) + ATP = diphthamide-[translation elongation factor 2] + AMP + diphosphate + H(+)</text>
        <dbReference type="Rhea" id="RHEA:19753"/>
        <dbReference type="Rhea" id="RHEA-COMP:10172"/>
        <dbReference type="Rhea" id="RHEA-COMP:10174"/>
        <dbReference type="ChEBI" id="CHEBI:15378"/>
        <dbReference type="ChEBI" id="CHEBI:16692"/>
        <dbReference type="ChEBI" id="CHEBI:28938"/>
        <dbReference type="ChEBI" id="CHEBI:30616"/>
        <dbReference type="ChEBI" id="CHEBI:33019"/>
        <dbReference type="ChEBI" id="CHEBI:82696"/>
        <dbReference type="ChEBI" id="CHEBI:456215"/>
        <dbReference type="EC" id="6.3.1.14"/>
    </reaction>
</comment>
<dbReference type="Pfam" id="PF01902">
    <property type="entry name" value="Diphthami_syn_2"/>
    <property type="match status" value="1"/>
</dbReference>
<dbReference type="InterPro" id="IPR014729">
    <property type="entry name" value="Rossmann-like_a/b/a_fold"/>
</dbReference>
<organism evidence="11 12">
    <name type="scientific">Schizophyllum amplum</name>
    <dbReference type="NCBI Taxonomy" id="97359"/>
    <lineage>
        <taxon>Eukaryota</taxon>
        <taxon>Fungi</taxon>
        <taxon>Dikarya</taxon>
        <taxon>Basidiomycota</taxon>
        <taxon>Agaricomycotina</taxon>
        <taxon>Agaricomycetes</taxon>
        <taxon>Agaricomycetidae</taxon>
        <taxon>Agaricales</taxon>
        <taxon>Schizophyllaceae</taxon>
        <taxon>Schizophyllum</taxon>
    </lineage>
</organism>
<dbReference type="Gene3D" id="3.90.1490.10">
    <property type="entry name" value="putative n-type atp pyrophosphatase, domain 2"/>
    <property type="match status" value="1"/>
</dbReference>
<evidence type="ECO:0000313" key="12">
    <source>
        <dbReference type="Proteomes" id="UP000320762"/>
    </source>
</evidence>
<keyword evidence="12" id="KW-1185">Reference proteome</keyword>
<dbReference type="GO" id="GO:0017183">
    <property type="term" value="P:protein histidyl modification to diphthamide"/>
    <property type="evidence" value="ECO:0007669"/>
    <property type="project" value="TreeGrafter"/>
</dbReference>
<evidence type="ECO:0000256" key="1">
    <source>
        <dbReference type="ARBA" id="ARBA00005156"/>
    </source>
</evidence>
<accession>A0A550CS94</accession>
<keyword evidence="5" id="KW-0547">Nucleotide-binding</keyword>
<dbReference type="Gene3D" id="3.30.1330.40">
    <property type="entry name" value="RutC-like"/>
    <property type="match status" value="2"/>
</dbReference>